<dbReference type="AlphaFoldDB" id="A0A9Q1F4P8"/>
<organism evidence="1 2">
    <name type="scientific">Synaphobranchus kaupii</name>
    <name type="common">Kaup's arrowtooth eel</name>
    <dbReference type="NCBI Taxonomy" id="118154"/>
    <lineage>
        <taxon>Eukaryota</taxon>
        <taxon>Metazoa</taxon>
        <taxon>Chordata</taxon>
        <taxon>Craniata</taxon>
        <taxon>Vertebrata</taxon>
        <taxon>Euteleostomi</taxon>
        <taxon>Actinopterygii</taxon>
        <taxon>Neopterygii</taxon>
        <taxon>Teleostei</taxon>
        <taxon>Anguilliformes</taxon>
        <taxon>Synaphobranchidae</taxon>
        <taxon>Synaphobranchus</taxon>
    </lineage>
</organism>
<protein>
    <submittedName>
        <fullName evidence="1">Uncharacterized protein</fullName>
    </submittedName>
</protein>
<keyword evidence="2" id="KW-1185">Reference proteome</keyword>
<comment type="caution">
    <text evidence="1">The sequence shown here is derived from an EMBL/GenBank/DDBJ whole genome shotgun (WGS) entry which is preliminary data.</text>
</comment>
<dbReference type="EMBL" id="JAINUF010000009">
    <property type="protein sequence ID" value="KAJ8350770.1"/>
    <property type="molecule type" value="Genomic_DNA"/>
</dbReference>
<name>A0A9Q1F4P8_SYNKA</name>
<dbReference type="Proteomes" id="UP001152622">
    <property type="component" value="Chromosome 9"/>
</dbReference>
<proteinExistence type="predicted"/>
<gene>
    <name evidence="1" type="ORF">SKAU_G00259000</name>
</gene>
<evidence type="ECO:0000313" key="2">
    <source>
        <dbReference type="Proteomes" id="UP001152622"/>
    </source>
</evidence>
<accession>A0A9Q1F4P8</accession>
<evidence type="ECO:0000313" key="1">
    <source>
        <dbReference type="EMBL" id="KAJ8350770.1"/>
    </source>
</evidence>
<sequence>MGRWSNDWEPGRKEVSTWAELREQKWRLNEVTNAVQFQEALQMSQSNSWKSFIIGGNGKTSVNSNASPSSREALVWISVRLEFTEKSERVPVHSASETRLLR</sequence>
<reference evidence="1" key="1">
    <citation type="journal article" date="2023" name="Science">
        <title>Genome structures resolve the early diversification of teleost fishes.</title>
        <authorList>
            <person name="Parey E."/>
            <person name="Louis A."/>
            <person name="Montfort J."/>
            <person name="Bouchez O."/>
            <person name="Roques C."/>
            <person name="Iampietro C."/>
            <person name="Lluch J."/>
            <person name="Castinel A."/>
            <person name="Donnadieu C."/>
            <person name="Desvignes T."/>
            <person name="Floi Bucao C."/>
            <person name="Jouanno E."/>
            <person name="Wen M."/>
            <person name="Mejri S."/>
            <person name="Dirks R."/>
            <person name="Jansen H."/>
            <person name="Henkel C."/>
            <person name="Chen W.J."/>
            <person name="Zahm M."/>
            <person name="Cabau C."/>
            <person name="Klopp C."/>
            <person name="Thompson A.W."/>
            <person name="Robinson-Rechavi M."/>
            <person name="Braasch I."/>
            <person name="Lecointre G."/>
            <person name="Bobe J."/>
            <person name="Postlethwait J.H."/>
            <person name="Berthelot C."/>
            <person name="Roest Crollius H."/>
            <person name="Guiguen Y."/>
        </authorList>
    </citation>
    <scope>NUCLEOTIDE SEQUENCE</scope>
    <source>
        <strain evidence="1">WJC10195</strain>
    </source>
</reference>